<comment type="similarity">
    <text evidence="2">Belongs to the peptidase M14 family.</text>
</comment>
<dbReference type="GO" id="GO:0004181">
    <property type="term" value="F:metallocarboxypeptidase activity"/>
    <property type="evidence" value="ECO:0007669"/>
    <property type="project" value="InterPro"/>
</dbReference>
<evidence type="ECO:0000259" key="3">
    <source>
        <dbReference type="PROSITE" id="PS52035"/>
    </source>
</evidence>
<evidence type="ECO:0000313" key="4">
    <source>
        <dbReference type="EMBL" id="MBD3869880.1"/>
    </source>
</evidence>
<evidence type="ECO:0000313" key="5">
    <source>
        <dbReference type="Proteomes" id="UP000598633"/>
    </source>
</evidence>
<keyword evidence="4" id="KW-0121">Carboxypeptidase</keyword>
<dbReference type="PRINTS" id="PR00765">
    <property type="entry name" value="CRBOXYPTASEA"/>
</dbReference>
<evidence type="ECO:0000256" key="2">
    <source>
        <dbReference type="PROSITE-ProRule" id="PRU01379"/>
    </source>
</evidence>
<dbReference type="SUPFAM" id="SSF49464">
    <property type="entry name" value="Carboxypeptidase regulatory domain-like"/>
    <property type="match status" value="1"/>
</dbReference>
<organism evidence="4 5">
    <name type="scientific">Candidatus Sulfomarinibacter kjeldsenii</name>
    <dbReference type="NCBI Taxonomy" id="2885994"/>
    <lineage>
        <taxon>Bacteria</taxon>
        <taxon>Pseudomonadati</taxon>
        <taxon>Acidobacteriota</taxon>
        <taxon>Thermoanaerobaculia</taxon>
        <taxon>Thermoanaerobaculales</taxon>
        <taxon>Candidatus Sulfomarinibacteraceae</taxon>
        <taxon>Candidatus Sulfomarinibacter</taxon>
    </lineage>
</organism>
<name>A0A8J6Y3S1_9BACT</name>
<dbReference type="SUPFAM" id="SSF53187">
    <property type="entry name" value="Zn-dependent exopeptidases"/>
    <property type="match status" value="1"/>
</dbReference>
<dbReference type="InterPro" id="IPR008969">
    <property type="entry name" value="CarboxyPept-like_regulatory"/>
</dbReference>
<dbReference type="AlphaFoldDB" id="A0A8J6Y3S1"/>
<feature type="active site" description="Proton donor/acceptor" evidence="2">
    <location>
        <position position="369"/>
    </location>
</feature>
<dbReference type="CDD" id="cd18173">
    <property type="entry name" value="M14_CP_bacteria"/>
    <property type="match status" value="1"/>
</dbReference>
<keyword evidence="4" id="KW-0378">Hydrolase</keyword>
<accession>A0A8J6Y3S1</accession>
<dbReference type="GO" id="GO:0006518">
    <property type="term" value="P:peptide metabolic process"/>
    <property type="evidence" value="ECO:0007669"/>
    <property type="project" value="TreeGrafter"/>
</dbReference>
<dbReference type="PROSITE" id="PS52035">
    <property type="entry name" value="PEPTIDASE_M14"/>
    <property type="match status" value="1"/>
</dbReference>
<dbReference type="PANTHER" id="PTHR11532">
    <property type="entry name" value="PROTEASE M14 CARBOXYPEPTIDASE"/>
    <property type="match status" value="1"/>
</dbReference>
<reference evidence="4 5" key="1">
    <citation type="submission" date="2020-08" db="EMBL/GenBank/DDBJ databases">
        <title>Acidobacteriota in marine sediments use diverse sulfur dissimilation pathways.</title>
        <authorList>
            <person name="Wasmund K."/>
        </authorList>
    </citation>
    <scope>NUCLEOTIDE SEQUENCE [LARGE SCALE GENOMIC DNA]</scope>
    <source>
        <strain evidence="4">MAG AM3-A</strain>
    </source>
</reference>
<dbReference type="GO" id="GO:0005615">
    <property type="term" value="C:extracellular space"/>
    <property type="evidence" value="ECO:0007669"/>
    <property type="project" value="TreeGrafter"/>
</dbReference>
<keyword evidence="1" id="KW-0325">Glycoprotein</keyword>
<dbReference type="SMART" id="SM00631">
    <property type="entry name" value="Zn_pept"/>
    <property type="match status" value="1"/>
</dbReference>
<protein>
    <submittedName>
        <fullName evidence="4">Carboxypeptidase regulatory-like domain-containing protein</fullName>
    </submittedName>
</protein>
<dbReference type="EMBL" id="JACXWA010000011">
    <property type="protein sequence ID" value="MBD3869880.1"/>
    <property type="molecule type" value="Genomic_DNA"/>
</dbReference>
<dbReference type="Pfam" id="PF13620">
    <property type="entry name" value="CarboxypepD_reg"/>
    <property type="match status" value="1"/>
</dbReference>
<dbReference type="InterPro" id="IPR000834">
    <property type="entry name" value="Peptidase_M14"/>
</dbReference>
<dbReference type="GO" id="GO:0016485">
    <property type="term" value="P:protein processing"/>
    <property type="evidence" value="ECO:0007669"/>
    <property type="project" value="TreeGrafter"/>
</dbReference>
<dbReference type="Pfam" id="PF00246">
    <property type="entry name" value="Peptidase_M14"/>
    <property type="match status" value="1"/>
</dbReference>
<dbReference type="Gene3D" id="2.60.40.1120">
    <property type="entry name" value="Carboxypeptidase-like, regulatory domain"/>
    <property type="match status" value="1"/>
</dbReference>
<dbReference type="Proteomes" id="UP000598633">
    <property type="component" value="Unassembled WGS sequence"/>
</dbReference>
<dbReference type="CDD" id="cd11308">
    <property type="entry name" value="Peptidase_M14NE-CP-C_like"/>
    <property type="match status" value="1"/>
</dbReference>
<dbReference type="GO" id="GO:0008270">
    <property type="term" value="F:zinc ion binding"/>
    <property type="evidence" value="ECO:0007669"/>
    <property type="project" value="InterPro"/>
</dbReference>
<sequence length="504" mass="55922">MSSHSLVIVAMILAAVSFVGAGEDDFQASRSAVTIELEICDRSELEQLTRLVSIDDVRGHEVRATATPRQLEGLRAAGWSWQVLPAATHAAEPEMCNQGWVDDIDRSWTCYPSYQQYEALLHKFAVDHPSLCRLVDLGPSANLVHPHRLWALIVSDRPGEEENEPEVLLTSSMHGDETTGFILMLRLIDHLVRGYGGGSEVTALVDETEIWINPLANPDGTYFGGNGTLAGAIRSYTTSGGEDSEVDPNRNFPGFIGDEHPDGNPWWPETETMMLLAETETFVLSANFHGGVEVVNYPWDTVGRRHPDDLWFQTLSQDWADLAQADSPPGYMTNVNNSGITNGWDWYEIDGGRQDFMTFFHGGREVTIEISETKLLPSDELDELWSWNRRALLDFIAHAQQGIRGVVSDRDGEPLAATIEVVGVDREEDGSMARTDPDIGDFHRLLLPGLYDLRIEASGYHSREIQGIAVIDGEATVVDVVLYPSLVRRPSRRVTPNPVKTTTK</sequence>
<gene>
    <name evidence="4" type="ORF">IFJ97_00805</name>
</gene>
<evidence type="ECO:0000256" key="1">
    <source>
        <dbReference type="ARBA" id="ARBA00023180"/>
    </source>
</evidence>
<keyword evidence="4" id="KW-0645">Protease</keyword>
<dbReference type="InterPro" id="IPR050753">
    <property type="entry name" value="Peptidase_M14_domain"/>
</dbReference>
<dbReference type="Gene3D" id="3.40.630.10">
    <property type="entry name" value="Zn peptidases"/>
    <property type="match status" value="1"/>
</dbReference>
<proteinExistence type="inferred from homology"/>
<comment type="caution">
    <text evidence="4">The sequence shown here is derived from an EMBL/GenBank/DDBJ whole genome shotgun (WGS) entry which is preliminary data.</text>
</comment>
<dbReference type="PANTHER" id="PTHR11532:SF57">
    <property type="entry name" value="CARBOXYPEPTIDASE D, B"/>
    <property type="match status" value="1"/>
</dbReference>
<feature type="domain" description="Peptidase M14" evidence="3">
    <location>
        <begin position="110"/>
        <end position="399"/>
    </location>
</feature>